<dbReference type="SUPFAM" id="SSF55826">
    <property type="entry name" value="YbaK/ProRS associated domain"/>
    <property type="match status" value="1"/>
</dbReference>
<dbReference type="EMBL" id="LN483080">
    <property type="protein sequence ID" value="CEA05858.1"/>
    <property type="molecule type" value="Genomic_DNA"/>
</dbReference>
<proteinExistence type="predicted"/>
<dbReference type="PANTHER" id="PTHR30411:SF1">
    <property type="entry name" value="CYTOPLASMIC PROTEIN"/>
    <property type="match status" value="1"/>
</dbReference>
<dbReference type="InterPro" id="IPR036754">
    <property type="entry name" value="YbaK/aa-tRNA-synt-asso_dom_sf"/>
</dbReference>
<reference evidence="2" key="1">
    <citation type="submission" date="2014-07" db="EMBL/GenBank/DDBJ databases">
        <authorList>
            <person name="Urmite Genomes Urmite Genomes"/>
        </authorList>
    </citation>
    <scope>NUCLEOTIDE SEQUENCE</scope>
    <source>
        <strain evidence="2">13S34_air</strain>
    </source>
</reference>
<dbReference type="GO" id="GO:0002161">
    <property type="term" value="F:aminoacyl-tRNA deacylase activity"/>
    <property type="evidence" value="ECO:0007669"/>
    <property type="project" value="InterPro"/>
</dbReference>
<evidence type="ECO:0000259" key="1">
    <source>
        <dbReference type="Pfam" id="PF04073"/>
    </source>
</evidence>
<name>A0A078MEV2_9BACL</name>
<feature type="domain" description="YbaK/aminoacyl-tRNA synthetase-associated" evidence="1">
    <location>
        <begin position="27"/>
        <end position="143"/>
    </location>
</feature>
<dbReference type="HOGENOM" id="CLU_094875_0_0_9"/>
<dbReference type="Pfam" id="PF04073">
    <property type="entry name" value="tRNA_edit"/>
    <property type="match status" value="1"/>
</dbReference>
<dbReference type="CDD" id="cd04333">
    <property type="entry name" value="ProX_deacylase"/>
    <property type="match status" value="1"/>
</dbReference>
<protein>
    <recommendedName>
        <fullName evidence="1">YbaK/aminoacyl-tRNA synthetase-associated domain-containing protein</fullName>
    </recommendedName>
</protein>
<evidence type="ECO:0000313" key="2">
    <source>
        <dbReference type="EMBL" id="CEA05858.1"/>
    </source>
</evidence>
<dbReference type="InterPro" id="IPR007214">
    <property type="entry name" value="YbaK/aa-tRNA-synth-assoc-dom"/>
</dbReference>
<organism evidence="2">
    <name type="scientific">Metalysinibacillus saudimassiliensis</name>
    <dbReference type="NCBI Taxonomy" id="1461583"/>
    <lineage>
        <taxon>Bacteria</taxon>
        <taxon>Bacillati</taxon>
        <taxon>Bacillota</taxon>
        <taxon>Bacilli</taxon>
        <taxon>Bacillales</taxon>
        <taxon>Caryophanaceae</taxon>
        <taxon>Metalysinibacillus</taxon>
    </lineage>
</organism>
<gene>
    <name evidence="2" type="ORF">BN1050_02682</name>
</gene>
<dbReference type="PANTHER" id="PTHR30411">
    <property type="entry name" value="CYTOPLASMIC PROTEIN"/>
    <property type="match status" value="1"/>
</dbReference>
<dbReference type="Gene3D" id="3.90.960.10">
    <property type="entry name" value="YbaK/aminoacyl-tRNA synthetase-associated domain"/>
    <property type="match status" value="1"/>
</dbReference>
<dbReference type="PATRIC" id="fig|1461583.4.peg.2576"/>
<accession>A0A078MEV2</accession>
<sequence>MKERAKQVQLYLQQQGFTNEVVELPSSTRTVQEAAEAIGCHEAQIAKSIVFDIGGSALLVVASGPNRVSEARVATFIKAPLAKANAAFVRQHTGYAIGGVPPVAHKYPPRILLDEDLWKYETIWVAAGHPMAVFQLTPDQLLQLTHGEVTKIK</sequence>
<dbReference type="AlphaFoldDB" id="A0A078MEV2"/>